<dbReference type="CDD" id="cd00093">
    <property type="entry name" value="HTH_XRE"/>
    <property type="match status" value="1"/>
</dbReference>
<reference evidence="3 4" key="1">
    <citation type="submission" date="2024-06" db="EMBL/GenBank/DDBJ databases">
        <title>Genomic Encyclopedia of Type Strains, Phase IV (KMG-IV): sequencing the most valuable type-strain genomes for metagenomic binning, comparative biology and taxonomic classification.</title>
        <authorList>
            <person name="Goeker M."/>
        </authorList>
    </citation>
    <scope>NUCLEOTIDE SEQUENCE [LARGE SCALE GENOMIC DNA]</scope>
    <source>
        <strain evidence="3 4">DSM 29388</strain>
    </source>
</reference>
<dbReference type="Proteomes" id="UP001549146">
    <property type="component" value="Unassembled WGS sequence"/>
</dbReference>
<feature type="region of interest" description="Disordered" evidence="1">
    <location>
        <begin position="103"/>
        <end position="123"/>
    </location>
</feature>
<dbReference type="Pfam" id="PF01381">
    <property type="entry name" value="HTH_3"/>
    <property type="match status" value="1"/>
</dbReference>
<evidence type="ECO:0000313" key="4">
    <source>
        <dbReference type="Proteomes" id="UP001549146"/>
    </source>
</evidence>
<comment type="caution">
    <text evidence="3">The sequence shown here is derived from an EMBL/GenBank/DDBJ whole genome shotgun (WGS) entry which is preliminary data.</text>
</comment>
<feature type="compositionally biased region" description="Low complexity" evidence="1">
    <location>
        <begin position="103"/>
        <end position="117"/>
    </location>
</feature>
<dbReference type="SUPFAM" id="SSF47413">
    <property type="entry name" value="lambda repressor-like DNA-binding domains"/>
    <property type="match status" value="1"/>
</dbReference>
<evidence type="ECO:0000313" key="3">
    <source>
        <dbReference type="EMBL" id="MET3731809.1"/>
    </source>
</evidence>
<sequence length="149" mass="16964">MDVKNRIIEILEKSGLTPSEFADKIDVQRSAISHITSGRNKPSLEFLIKIKQAFPEIDTDWLVFGIEKEEISEEILPEKEIQETSTSSFPTLFDSIEEGSKLEISSENNSNESLNESQKLDSEISTERKLIKTLLFYSDGSFEEFNPID</sequence>
<gene>
    <name evidence="3" type="ORF">ABID46_001390</name>
</gene>
<evidence type="ECO:0000256" key="1">
    <source>
        <dbReference type="SAM" id="MobiDB-lite"/>
    </source>
</evidence>
<keyword evidence="4" id="KW-1185">Reference proteome</keyword>
<feature type="domain" description="HTH cro/C1-type" evidence="2">
    <location>
        <begin position="7"/>
        <end position="62"/>
    </location>
</feature>
<dbReference type="EMBL" id="JBEPMO010000006">
    <property type="protein sequence ID" value="MET3731809.1"/>
    <property type="molecule type" value="Genomic_DNA"/>
</dbReference>
<protein>
    <submittedName>
        <fullName evidence="3">Transcriptional regulator with XRE-family HTH domain</fullName>
    </submittedName>
</protein>
<dbReference type="SMART" id="SM00530">
    <property type="entry name" value="HTH_XRE"/>
    <property type="match status" value="1"/>
</dbReference>
<proteinExistence type="predicted"/>
<name>A0ABV2LTB2_9FLAO</name>
<dbReference type="InterPro" id="IPR001387">
    <property type="entry name" value="Cro/C1-type_HTH"/>
</dbReference>
<dbReference type="Gene3D" id="1.10.260.40">
    <property type="entry name" value="lambda repressor-like DNA-binding domains"/>
    <property type="match status" value="1"/>
</dbReference>
<accession>A0ABV2LTB2</accession>
<evidence type="ECO:0000259" key="2">
    <source>
        <dbReference type="PROSITE" id="PS50943"/>
    </source>
</evidence>
<organism evidence="3 4">
    <name type="scientific">Moheibacter stercoris</name>
    <dbReference type="NCBI Taxonomy" id="1628251"/>
    <lineage>
        <taxon>Bacteria</taxon>
        <taxon>Pseudomonadati</taxon>
        <taxon>Bacteroidota</taxon>
        <taxon>Flavobacteriia</taxon>
        <taxon>Flavobacteriales</taxon>
        <taxon>Weeksellaceae</taxon>
        <taxon>Moheibacter</taxon>
    </lineage>
</organism>
<dbReference type="PROSITE" id="PS50943">
    <property type="entry name" value="HTH_CROC1"/>
    <property type="match status" value="1"/>
</dbReference>
<dbReference type="InterPro" id="IPR010982">
    <property type="entry name" value="Lambda_DNA-bd_dom_sf"/>
</dbReference>
<dbReference type="RefSeq" id="WP_354508423.1">
    <property type="nucleotide sequence ID" value="NZ_JBEPMO010000006.1"/>
</dbReference>